<evidence type="ECO:0000313" key="2">
    <source>
        <dbReference type="EMBL" id="VDO09282.1"/>
    </source>
</evidence>
<dbReference type="WBParaSite" id="HNAJ_0001100201-mRNA-1">
    <property type="protein sequence ID" value="HNAJ_0001100201-mRNA-1"/>
    <property type="gene ID" value="HNAJ_0001100201"/>
</dbReference>
<evidence type="ECO:0000256" key="1">
    <source>
        <dbReference type="SAM" id="MobiDB-lite"/>
    </source>
</evidence>
<accession>A0A0R3TTG7</accession>
<name>A0A0R3TTG7_RODNA</name>
<sequence length="235" mass="25797">MFGGPMDWSKILQHLQQNNLTQLNGNTTNEQQPQQHLFNPIQHFTSDQPINPNQGTTGEGASNGHPMPPADRSSLPLPQPNLGWYVTRPPLAYTFQRNEGATETINLDELIDPSSPDTLRRLPTPPPAHIGCCVKPPPQHSTQAPDIPPPRAKEHPPLGPCPFNNFPHGTGILPGVVPSTERDLAYAREQHYMSNVPWFPLPPPAHSTPHHPPILNFFPLRGPPPSAHSGPPADF</sequence>
<reference evidence="2 3" key="2">
    <citation type="submission" date="2018-11" db="EMBL/GenBank/DDBJ databases">
        <authorList>
            <consortium name="Pathogen Informatics"/>
        </authorList>
    </citation>
    <scope>NUCLEOTIDE SEQUENCE [LARGE SCALE GENOMIC DNA]</scope>
</reference>
<keyword evidence="3" id="KW-1185">Reference proteome</keyword>
<feature type="region of interest" description="Disordered" evidence="1">
    <location>
        <begin position="43"/>
        <end position="77"/>
    </location>
</feature>
<feature type="compositionally biased region" description="Polar residues" evidence="1">
    <location>
        <begin position="43"/>
        <end position="60"/>
    </location>
</feature>
<dbReference type="AlphaFoldDB" id="A0A0R3TTG7"/>
<dbReference type="EMBL" id="UZAE01013323">
    <property type="protein sequence ID" value="VDO09282.1"/>
    <property type="molecule type" value="Genomic_DNA"/>
</dbReference>
<reference evidence="4" key="1">
    <citation type="submission" date="2017-02" db="UniProtKB">
        <authorList>
            <consortium name="WormBaseParasite"/>
        </authorList>
    </citation>
    <scope>IDENTIFICATION</scope>
</reference>
<organism evidence="4">
    <name type="scientific">Rodentolepis nana</name>
    <name type="common">Dwarf tapeworm</name>
    <name type="synonym">Hymenolepis nana</name>
    <dbReference type="NCBI Taxonomy" id="102285"/>
    <lineage>
        <taxon>Eukaryota</taxon>
        <taxon>Metazoa</taxon>
        <taxon>Spiralia</taxon>
        <taxon>Lophotrochozoa</taxon>
        <taxon>Platyhelminthes</taxon>
        <taxon>Cestoda</taxon>
        <taxon>Eucestoda</taxon>
        <taxon>Cyclophyllidea</taxon>
        <taxon>Hymenolepididae</taxon>
        <taxon>Rodentolepis</taxon>
    </lineage>
</organism>
<protein>
    <submittedName>
        <fullName evidence="2 4">Uncharacterized protein</fullName>
    </submittedName>
</protein>
<evidence type="ECO:0000313" key="3">
    <source>
        <dbReference type="Proteomes" id="UP000278807"/>
    </source>
</evidence>
<dbReference type="Proteomes" id="UP000278807">
    <property type="component" value="Unassembled WGS sequence"/>
</dbReference>
<gene>
    <name evidence="2" type="ORF">HNAJ_LOCUS10996</name>
</gene>
<evidence type="ECO:0000313" key="4">
    <source>
        <dbReference type="WBParaSite" id="HNAJ_0001100201-mRNA-1"/>
    </source>
</evidence>
<proteinExistence type="predicted"/>